<proteinExistence type="predicted"/>
<dbReference type="Proteomes" id="UP000007041">
    <property type="component" value="Chromosome"/>
</dbReference>
<dbReference type="PANTHER" id="PTHR43581">
    <property type="entry name" value="ATP/GTP PHOSPHATASE"/>
    <property type="match status" value="1"/>
</dbReference>
<dbReference type="Gene3D" id="3.40.50.300">
    <property type="entry name" value="P-loop containing nucleotide triphosphate hydrolases"/>
    <property type="match status" value="2"/>
</dbReference>
<name>E3PXJ3_ACESD</name>
<evidence type="ECO:0000259" key="1">
    <source>
        <dbReference type="Pfam" id="PF13175"/>
    </source>
</evidence>
<dbReference type="InterPro" id="IPR041685">
    <property type="entry name" value="AAA_GajA/Old/RecF-like"/>
</dbReference>
<evidence type="ECO:0000313" key="2">
    <source>
        <dbReference type="EMBL" id="CBH21158.1"/>
    </source>
</evidence>
<dbReference type="BioCyc" id="CSTI499177:GJE9-1082-MONOMER"/>
<gene>
    <name evidence="2" type="ordered locus">CLOST_1035</name>
</gene>
<dbReference type="eggNOG" id="COG3593">
    <property type="taxonomic scope" value="Bacteria"/>
</dbReference>
<reference evidence="3" key="1">
    <citation type="journal article" date="2010" name="BMC Genomics">
        <title>Clostridium sticklandii, a specialist in amino acid degradation:revisiting its metabolism through its genome sequence.</title>
        <authorList>
            <person name="Fonknechten N."/>
            <person name="Chaussonnerie S."/>
            <person name="Tricot S."/>
            <person name="Lajus A."/>
            <person name="Andreesen J.R."/>
            <person name="Perchat N."/>
            <person name="Pelletier E."/>
            <person name="Gouyvenoux M."/>
            <person name="Barbe V."/>
            <person name="Salanoubat M."/>
            <person name="Le Paslier D."/>
            <person name="Weissenbach J."/>
            <person name="Cohen G.N."/>
            <person name="Kreimeyer A."/>
        </authorList>
    </citation>
    <scope>NUCLEOTIDE SEQUENCE [LARGE SCALE GENOMIC DNA]</scope>
    <source>
        <strain evidence="3">ATCC 12662 / DSM 519 / JCM 1433 / CCUG 9281 / NCIMB 10654 / HF</strain>
    </source>
</reference>
<sequence length="440" mass="51007">MNKKWSLYVENFAKIKSAQIEISPLMCFVGDNNSGKSYLMSLLWGILKLGKEIFPKTSSEAKSYKKCEQWLINNLNKETIIDEYAISMYLDWYNDLLSSNKKDLLKRLFNYDVEAEKIEIKNYSRTTNQILKWDKQAKRYSTTKTTIKFPISEEYSKEDLLRMNSYICWNLLMEGIASPLYTPVISGKRNGEPIYLPASRTGFMLTYTQLLEKSVLNSFSGLAENQGSTLTLPYVDFLQLIIRFEQKNKFKFNNIVDFIEKEMTRGSLNVKKEFSPVIKYKPEGSSKEFPLYAASSVVSEISSLSLILKSDINFNTIVIEEPEAHLHPELQQKIARVIIQLMNSGVNVWITTHSETILQHINNMLKLRNHSNSKNLCKEFNYSEIDLLDIKDVTMYQFSQDEKQKTSIYRLESNDNGFVVPTFNEALQSIVQEVYAFQED</sequence>
<dbReference type="HOGENOM" id="CLU_040623_0_0_9"/>
<organism evidence="2 3">
    <name type="scientific">Acetoanaerobium sticklandii (strain ATCC 12662 / DSM 519 / JCM 1433 / CCUG 9281 / NCIMB 10654 / HF)</name>
    <name type="common">Clostridium sticklandii</name>
    <dbReference type="NCBI Taxonomy" id="499177"/>
    <lineage>
        <taxon>Bacteria</taxon>
        <taxon>Bacillati</taxon>
        <taxon>Bacillota</taxon>
        <taxon>Clostridia</taxon>
        <taxon>Peptostreptococcales</taxon>
        <taxon>Filifactoraceae</taxon>
        <taxon>Acetoanaerobium</taxon>
    </lineage>
</organism>
<dbReference type="Pfam" id="PF13175">
    <property type="entry name" value="AAA_15"/>
    <property type="match status" value="1"/>
</dbReference>
<dbReference type="InterPro" id="IPR051396">
    <property type="entry name" value="Bact_Antivir_Def_Nuclease"/>
</dbReference>
<dbReference type="InterPro" id="IPR027417">
    <property type="entry name" value="P-loop_NTPase"/>
</dbReference>
<dbReference type="STRING" id="1511.CLOST_1035"/>
<dbReference type="EMBL" id="FP565809">
    <property type="protein sequence ID" value="CBH21158.1"/>
    <property type="molecule type" value="Genomic_DNA"/>
</dbReference>
<dbReference type="AlphaFoldDB" id="E3PXJ3"/>
<keyword evidence="3" id="KW-1185">Reference proteome</keyword>
<evidence type="ECO:0000313" key="3">
    <source>
        <dbReference type="Proteomes" id="UP000007041"/>
    </source>
</evidence>
<dbReference type="SUPFAM" id="SSF52540">
    <property type="entry name" value="P-loop containing nucleoside triphosphate hydrolases"/>
    <property type="match status" value="1"/>
</dbReference>
<accession>E3PXJ3</accession>
<feature type="domain" description="Endonuclease GajA/Old nuclease/RecF-like AAA" evidence="1">
    <location>
        <begin position="6"/>
        <end position="357"/>
    </location>
</feature>
<protein>
    <recommendedName>
        <fullName evidence="1">Endonuclease GajA/Old nuclease/RecF-like AAA domain-containing protein</fullName>
    </recommendedName>
</protein>
<dbReference type="KEGG" id="cst:CLOST_1035"/>
<dbReference type="PANTHER" id="PTHR43581:SF4">
    <property type="entry name" value="ATP_GTP PHOSPHATASE"/>
    <property type="match status" value="1"/>
</dbReference>